<dbReference type="PANTHER" id="PTHR46698:SF4">
    <property type="entry name" value="CROSSVEINLESS 2"/>
    <property type="match status" value="1"/>
</dbReference>
<sequence length="645" mass="73350">MNFIVCLFIFLCISHQGIVYAEIEGSQETCNIEDESIAVTTISNMNCFNCICKKGFVECEKQKCPSIEGCYVLERKQQMEECCQKCKGCIKNGVYHDSETEWIESTDPCKLLKCLAGIITEAVIHCYIPCENPTSISGQCCPTCSDCHINEKKIFKETRIISEKDPCVSCNCILGKLICIKRTCPVLNCPKSKIFNNFEDCCPKCLGTGKLMDPPKGACLLGTVIYQSGTYFNLSNCVYCNCKDSTIYCQKKSCPIMKCKREYQEILPGRCCAQCKNIQKHTNDNFVNEDESIEMNISGNGSENDDQWNKEDSIEKKITKEELENQSKCTHAEKIYKNGAIWNTTNCKICTCIQSKINCTTLMCPAISCRPNSVLKIPRGQCCPQCIESHGVCTVFGGMYFRTFDRKMYTFIGSCKYQLATDCESATFNIQLENIVLGNDATIKQVSLNIGHVKVDLQQNRNTKINNKIVDLPYHSKKKLDIFKNHENIIIISKLGIKINWYYKGFLEIIVSKNYRKKMCGLCGNFNSIIADDLTTQEGILVEDPAIFAQSWTVGDQFCLETRKYGIQDCNLRKNQRLCNYIKGSVFEKCLKKINVTSYYEKCLQDMCHCSPEDLQCHCESFTNYVRDCRRLGILLPRWRKSVGC</sequence>
<dbReference type="InterPro" id="IPR014853">
    <property type="entry name" value="VWF/SSPO/ZAN-like_Cys-rich_dom"/>
</dbReference>
<keyword evidence="2" id="KW-0964">Secreted</keyword>
<evidence type="ECO:0000256" key="3">
    <source>
        <dbReference type="ARBA" id="ARBA00022729"/>
    </source>
</evidence>
<proteinExistence type="predicted"/>
<dbReference type="SMART" id="SM00215">
    <property type="entry name" value="VWC_out"/>
    <property type="match status" value="2"/>
</dbReference>
<evidence type="ECO:0000256" key="1">
    <source>
        <dbReference type="ARBA" id="ARBA00004613"/>
    </source>
</evidence>
<organism evidence="8 9">
    <name type="scientific">Ceratosolen solmsi marchali</name>
    <dbReference type="NCBI Taxonomy" id="326594"/>
    <lineage>
        <taxon>Eukaryota</taxon>
        <taxon>Metazoa</taxon>
        <taxon>Ecdysozoa</taxon>
        <taxon>Arthropoda</taxon>
        <taxon>Hexapoda</taxon>
        <taxon>Insecta</taxon>
        <taxon>Pterygota</taxon>
        <taxon>Neoptera</taxon>
        <taxon>Endopterygota</taxon>
        <taxon>Hymenoptera</taxon>
        <taxon>Apocrita</taxon>
        <taxon>Proctotrupomorpha</taxon>
        <taxon>Chalcidoidea</taxon>
        <taxon>Agaonidae</taxon>
        <taxon>Agaoninae</taxon>
        <taxon>Ceratosolen</taxon>
    </lineage>
</organism>
<dbReference type="InterPro" id="IPR052424">
    <property type="entry name" value="Kielin_Chordin-BMP_Reg"/>
</dbReference>
<dbReference type="RefSeq" id="XP_011502564.1">
    <property type="nucleotide sequence ID" value="XM_011504262.1"/>
</dbReference>
<dbReference type="PROSITE" id="PS50184">
    <property type="entry name" value="VWFC_2"/>
    <property type="match status" value="2"/>
</dbReference>
<dbReference type="Pfam" id="PF00094">
    <property type="entry name" value="VWD"/>
    <property type="match status" value="1"/>
</dbReference>
<dbReference type="GeneID" id="105365963"/>
<keyword evidence="4" id="KW-0677">Repeat</keyword>
<dbReference type="Proteomes" id="UP000695007">
    <property type="component" value="Unplaced"/>
</dbReference>
<evidence type="ECO:0000256" key="2">
    <source>
        <dbReference type="ARBA" id="ARBA00022525"/>
    </source>
</evidence>
<comment type="subcellular location">
    <subcellularLocation>
        <location evidence="1">Secreted</location>
    </subcellularLocation>
</comment>
<dbReference type="SMART" id="SM00216">
    <property type="entry name" value="VWD"/>
    <property type="match status" value="1"/>
</dbReference>
<evidence type="ECO:0000259" key="7">
    <source>
        <dbReference type="PROSITE" id="PS51233"/>
    </source>
</evidence>
<dbReference type="InterPro" id="IPR001846">
    <property type="entry name" value="VWF_type-D"/>
</dbReference>
<dbReference type="PROSITE" id="PS01208">
    <property type="entry name" value="VWFC_1"/>
    <property type="match status" value="2"/>
</dbReference>
<dbReference type="KEGG" id="csol:105365963"/>
<dbReference type="Pfam" id="PF00093">
    <property type="entry name" value="VWC"/>
    <property type="match status" value="2"/>
</dbReference>
<keyword evidence="8" id="KW-1185">Reference proteome</keyword>
<evidence type="ECO:0000259" key="6">
    <source>
        <dbReference type="PROSITE" id="PS50184"/>
    </source>
</evidence>
<dbReference type="PANTHER" id="PTHR46698">
    <property type="entry name" value="CROSSVEINLESS 2"/>
    <property type="match status" value="1"/>
</dbReference>
<dbReference type="PROSITE" id="PS51233">
    <property type="entry name" value="VWFD"/>
    <property type="match status" value="1"/>
</dbReference>
<evidence type="ECO:0000313" key="9">
    <source>
        <dbReference type="RefSeq" id="XP_011502564.1"/>
    </source>
</evidence>
<feature type="signal peptide" evidence="5">
    <location>
        <begin position="1"/>
        <end position="21"/>
    </location>
</feature>
<dbReference type="Gene3D" id="6.20.200.20">
    <property type="match status" value="4"/>
</dbReference>
<reference evidence="9" key="1">
    <citation type="submission" date="2025-08" db="UniProtKB">
        <authorList>
            <consortium name="RefSeq"/>
        </authorList>
    </citation>
    <scope>IDENTIFICATION</scope>
</reference>
<evidence type="ECO:0000313" key="8">
    <source>
        <dbReference type="Proteomes" id="UP000695007"/>
    </source>
</evidence>
<accession>A0AAJ6YQT8</accession>
<dbReference type="SMART" id="SM00832">
    <property type="entry name" value="C8"/>
    <property type="match status" value="1"/>
</dbReference>
<evidence type="ECO:0000256" key="5">
    <source>
        <dbReference type="SAM" id="SignalP"/>
    </source>
</evidence>
<dbReference type="InterPro" id="IPR001007">
    <property type="entry name" value="VWF_dom"/>
</dbReference>
<gene>
    <name evidence="9" type="primary">LOC105365963</name>
</gene>
<evidence type="ECO:0000256" key="4">
    <source>
        <dbReference type="ARBA" id="ARBA00022737"/>
    </source>
</evidence>
<dbReference type="AlphaFoldDB" id="A0AAJ6YQT8"/>
<dbReference type="SMART" id="SM00214">
    <property type="entry name" value="VWC"/>
    <property type="match status" value="5"/>
</dbReference>
<dbReference type="GO" id="GO:0005576">
    <property type="term" value="C:extracellular region"/>
    <property type="evidence" value="ECO:0007669"/>
    <property type="project" value="UniProtKB-SubCell"/>
</dbReference>
<name>A0AAJ6YQT8_9HYME</name>
<feature type="domain" description="VWFC" evidence="6">
    <location>
        <begin position="327"/>
        <end position="387"/>
    </location>
</feature>
<keyword evidence="3 5" id="KW-0732">Signal</keyword>
<protein>
    <submittedName>
        <fullName evidence="9">BMP-binding endothelial regulator protein-like</fullName>
    </submittedName>
</protein>
<feature type="domain" description="VWFC" evidence="6">
    <location>
        <begin position="217"/>
        <end position="276"/>
    </location>
</feature>
<dbReference type="SUPFAM" id="SSF57603">
    <property type="entry name" value="FnI-like domain"/>
    <property type="match status" value="4"/>
</dbReference>
<feature type="chain" id="PRO_5042517533" evidence="5">
    <location>
        <begin position="22"/>
        <end position="645"/>
    </location>
</feature>
<dbReference type="Pfam" id="PF08742">
    <property type="entry name" value="C8"/>
    <property type="match status" value="1"/>
</dbReference>
<feature type="domain" description="VWFD" evidence="7">
    <location>
        <begin position="391"/>
        <end position="560"/>
    </location>
</feature>